<proteinExistence type="predicted"/>
<gene>
    <name evidence="1" type="ORF">CGLO_11147</name>
</gene>
<dbReference type="HOGENOM" id="CLU_3436805_0_0_1"/>
<reference evidence="2" key="1">
    <citation type="journal article" date="2013" name="Mol. Plant Microbe Interact.">
        <title>Global aspects of pacC regulation of pathogenicity genes in Colletotrichum gloeosporioides as revealed by transcriptome analysis.</title>
        <authorList>
            <person name="Alkan N."/>
            <person name="Meng X."/>
            <person name="Friedlander G."/>
            <person name="Reuveni E."/>
            <person name="Sukno S."/>
            <person name="Sherman A."/>
            <person name="Thon M."/>
            <person name="Fluhr R."/>
            <person name="Prusky D."/>
        </authorList>
    </citation>
    <scope>NUCLEOTIDE SEQUENCE [LARGE SCALE GENOMIC DNA]</scope>
    <source>
        <strain evidence="2">Cg-14</strain>
    </source>
</reference>
<evidence type="ECO:0000313" key="2">
    <source>
        <dbReference type="Proteomes" id="UP000015530"/>
    </source>
</evidence>
<name>T0K8Y3_COLGC</name>
<organism evidence="1 2">
    <name type="scientific">Colletotrichum gloeosporioides (strain Cg-14)</name>
    <name type="common">Anthracnose fungus</name>
    <name type="synonym">Glomerella cingulata</name>
    <dbReference type="NCBI Taxonomy" id="1237896"/>
    <lineage>
        <taxon>Eukaryota</taxon>
        <taxon>Fungi</taxon>
        <taxon>Dikarya</taxon>
        <taxon>Ascomycota</taxon>
        <taxon>Pezizomycotina</taxon>
        <taxon>Sordariomycetes</taxon>
        <taxon>Hypocreomycetidae</taxon>
        <taxon>Glomerellales</taxon>
        <taxon>Glomerellaceae</taxon>
        <taxon>Colletotrichum</taxon>
        <taxon>Colletotrichum gloeosporioides species complex</taxon>
    </lineage>
</organism>
<evidence type="ECO:0000313" key="1">
    <source>
        <dbReference type="EMBL" id="EQB49513.1"/>
    </source>
</evidence>
<dbReference type="Proteomes" id="UP000015530">
    <property type="component" value="Unassembled WGS sequence"/>
</dbReference>
<sequence>MAFRPHGKHNES</sequence>
<accession>T0K8Y3</accession>
<protein>
    <submittedName>
        <fullName evidence="1">Uncharacterized protein</fullName>
    </submittedName>
</protein>
<dbReference type="EMBL" id="AMYD01002302">
    <property type="protein sequence ID" value="EQB49513.1"/>
    <property type="molecule type" value="Genomic_DNA"/>
</dbReference>
<comment type="caution">
    <text evidence="1">The sequence shown here is derived from an EMBL/GenBank/DDBJ whole genome shotgun (WGS) entry which is preliminary data.</text>
</comment>